<evidence type="ECO:0000259" key="15">
    <source>
        <dbReference type="Pfam" id="PF02931"/>
    </source>
</evidence>
<evidence type="ECO:0000256" key="10">
    <source>
        <dbReference type="ARBA" id="ARBA00023180"/>
    </source>
</evidence>
<keyword evidence="12 14" id="KW-0407">Ion channel</keyword>
<evidence type="ECO:0000256" key="3">
    <source>
        <dbReference type="ARBA" id="ARBA00022692"/>
    </source>
</evidence>
<dbReference type="GO" id="GO:0004888">
    <property type="term" value="F:transmembrane signaling receptor activity"/>
    <property type="evidence" value="ECO:0007669"/>
    <property type="project" value="InterPro"/>
</dbReference>
<dbReference type="Pfam" id="PF02931">
    <property type="entry name" value="Neur_chan_LBD"/>
    <property type="match status" value="1"/>
</dbReference>
<dbReference type="PANTHER" id="PTHR18945">
    <property type="entry name" value="NEUROTRANSMITTER GATED ION CHANNEL"/>
    <property type="match status" value="1"/>
</dbReference>
<keyword evidence="2" id="KW-1003">Cell membrane</keyword>
<evidence type="ECO:0000313" key="17">
    <source>
        <dbReference type="EMBL" id="VDP82223.1"/>
    </source>
</evidence>
<dbReference type="AlphaFoldDB" id="A0A183ALN1"/>
<comment type="similarity">
    <text evidence="14">Belongs to the ligand-gated ion channel (TC 1.A.9) family.</text>
</comment>
<evidence type="ECO:0000313" key="18">
    <source>
        <dbReference type="Proteomes" id="UP000272942"/>
    </source>
</evidence>
<dbReference type="SUPFAM" id="SSF63712">
    <property type="entry name" value="Nicotinic receptor ligand binding domain-like"/>
    <property type="match status" value="1"/>
</dbReference>
<evidence type="ECO:0000256" key="1">
    <source>
        <dbReference type="ARBA" id="ARBA00022448"/>
    </source>
</evidence>
<keyword evidence="4 14" id="KW-1133">Transmembrane helix</keyword>
<dbReference type="InterPro" id="IPR018000">
    <property type="entry name" value="Neurotransmitter_ion_chnl_CS"/>
</dbReference>
<dbReference type="GO" id="GO:0045211">
    <property type="term" value="C:postsynaptic membrane"/>
    <property type="evidence" value="ECO:0007669"/>
    <property type="project" value="InterPro"/>
</dbReference>
<dbReference type="CDD" id="cd19051">
    <property type="entry name" value="LGIC_TM_cation"/>
    <property type="match status" value="1"/>
</dbReference>
<keyword evidence="3 14" id="KW-0812">Transmembrane</keyword>
<sequence>MTDLTNLAKLWKYSQLGAVMLQESWLHNKIEDETVYLDGFANHRIDQPDGNRLYVAHAAISTQVTPKSSQMSREQQVYNRIRKGCEAAVRPLVNPDDTLVVQVKVKLQQLVGLDERTQVLTTLVFIEQSWQDDQLRWNETEYREVRTVRVPANYVWTPDTYVFNNADTSSSGFLKGLHVLVHNSGKVIWQVPMQMKTSCQVDIVMFPFDEQVCDIQMGSWIYMPDWVTYRFHGSLSRGAQIQSSYPEKIIALSACHDTKNSHEALDISSFWESSEWMLLGVELLHSSRSTTQLIAWKMGFGQRPENVVQPKSFNQTTQSDLVLRLHLKRRSFFYLWNIVIPCVMLTLLTITVFCTPVQSGEKITLGLSVFLAFSMFMVLIAEKVPPTSTGIPLIVVGVTKEYSGGKSNSVFVIRRTSFSNSRDPVLGHINARIGSVHRNRKRGVRFYNV</sequence>
<proteinExistence type="inferred from homology"/>
<keyword evidence="8" id="KW-1015">Disulfide bond</keyword>
<evidence type="ECO:0000259" key="16">
    <source>
        <dbReference type="Pfam" id="PF02932"/>
    </source>
</evidence>
<keyword evidence="10" id="KW-0325">Glycoprotein</keyword>
<keyword evidence="9" id="KW-0675">Receptor</keyword>
<evidence type="ECO:0000256" key="2">
    <source>
        <dbReference type="ARBA" id="ARBA00022475"/>
    </source>
</evidence>
<comment type="caution">
    <text evidence="14">Lacks conserved residue(s) required for the propagation of feature annotation.</text>
</comment>
<accession>A0A183ALN1</accession>
<dbReference type="InterPro" id="IPR038050">
    <property type="entry name" value="Neuro_actylchol_rec"/>
</dbReference>
<feature type="domain" description="Neurotransmitter-gated ion-channel ligand-binding" evidence="15">
    <location>
        <begin position="74"/>
        <end position="288"/>
    </location>
</feature>
<dbReference type="OrthoDB" id="5975154at2759"/>
<dbReference type="Gene3D" id="1.20.58.390">
    <property type="entry name" value="Neurotransmitter-gated ion-channel transmembrane domain"/>
    <property type="match status" value="1"/>
</dbReference>
<keyword evidence="6 14" id="KW-0406">Ion transport</keyword>
<dbReference type="PRINTS" id="PR00252">
    <property type="entry name" value="NRIONCHANNEL"/>
</dbReference>
<dbReference type="SUPFAM" id="SSF90112">
    <property type="entry name" value="Neurotransmitter-gated ion-channel transmembrane pore"/>
    <property type="match status" value="1"/>
</dbReference>
<dbReference type="InterPro" id="IPR006201">
    <property type="entry name" value="Neur_channel"/>
</dbReference>
<reference evidence="17 18" key="2">
    <citation type="submission" date="2018-11" db="EMBL/GenBank/DDBJ databases">
        <authorList>
            <consortium name="Pathogen Informatics"/>
        </authorList>
    </citation>
    <scope>NUCLEOTIDE SEQUENCE [LARGE SCALE GENOMIC DNA]</scope>
    <source>
        <strain evidence="17 18">Egypt</strain>
    </source>
</reference>
<evidence type="ECO:0000256" key="6">
    <source>
        <dbReference type="ARBA" id="ARBA00023065"/>
    </source>
</evidence>
<protein>
    <submittedName>
        <fullName evidence="19">Neur_chan_LBD domain-containing protein</fullName>
    </submittedName>
</protein>
<dbReference type="InterPro" id="IPR036734">
    <property type="entry name" value="Neur_chan_lig-bd_sf"/>
</dbReference>
<dbReference type="InterPro" id="IPR002394">
    <property type="entry name" value="Nicotinic_acetylcholine_rcpt"/>
</dbReference>
<evidence type="ECO:0000256" key="5">
    <source>
        <dbReference type="ARBA" id="ARBA00023018"/>
    </source>
</evidence>
<evidence type="ECO:0000256" key="12">
    <source>
        <dbReference type="ARBA" id="ARBA00023303"/>
    </source>
</evidence>
<dbReference type="Pfam" id="PF02932">
    <property type="entry name" value="Neur_chan_memb"/>
    <property type="match status" value="1"/>
</dbReference>
<gene>
    <name evidence="17" type="ORF">ECPE_LOCUS7866</name>
</gene>
<dbReference type="InterPro" id="IPR006202">
    <property type="entry name" value="Neur_chan_lig-bd"/>
</dbReference>
<keyword evidence="18" id="KW-1185">Reference proteome</keyword>
<dbReference type="Gene3D" id="2.70.170.10">
    <property type="entry name" value="Neurotransmitter-gated ion-channel ligand-binding domain"/>
    <property type="match status" value="1"/>
</dbReference>
<keyword evidence="7 14" id="KW-0472">Membrane</keyword>
<keyword evidence="5" id="KW-0770">Synapse</keyword>
<evidence type="ECO:0000256" key="9">
    <source>
        <dbReference type="ARBA" id="ARBA00023170"/>
    </source>
</evidence>
<dbReference type="WBParaSite" id="ECPE_0000788501-mRNA-1">
    <property type="protein sequence ID" value="ECPE_0000788501-mRNA-1"/>
    <property type="gene ID" value="ECPE_0000788501"/>
</dbReference>
<organism evidence="19">
    <name type="scientific">Echinostoma caproni</name>
    <dbReference type="NCBI Taxonomy" id="27848"/>
    <lineage>
        <taxon>Eukaryota</taxon>
        <taxon>Metazoa</taxon>
        <taxon>Spiralia</taxon>
        <taxon>Lophotrochozoa</taxon>
        <taxon>Platyhelminthes</taxon>
        <taxon>Trematoda</taxon>
        <taxon>Digenea</taxon>
        <taxon>Plagiorchiida</taxon>
        <taxon>Echinostomata</taxon>
        <taxon>Echinostomatoidea</taxon>
        <taxon>Echinostomatidae</taxon>
        <taxon>Echinostoma</taxon>
    </lineage>
</organism>
<feature type="transmembrane region" description="Helical" evidence="14">
    <location>
        <begin position="332"/>
        <end position="351"/>
    </location>
</feature>
<dbReference type="GO" id="GO:0022848">
    <property type="term" value="F:acetylcholine-gated monoatomic cation-selective channel activity"/>
    <property type="evidence" value="ECO:0007669"/>
    <property type="project" value="InterPro"/>
</dbReference>
<dbReference type="EMBL" id="UZAN01045199">
    <property type="protein sequence ID" value="VDP82223.1"/>
    <property type="molecule type" value="Genomic_DNA"/>
</dbReference>
<dbReference type="InterPro" id="IPR036719">
    <property type="entry name" value="Neuro-gated_channel_TM_sf"/>
</dbReference>
<evidence type="ECO:0000313" key="19">
    <source>
        <dbReference type="WBParaSite" id="ECPE_0000788501-mRNA-1"/>
    </source>
</evidence>
<dbReference type="PROSITE" id="PS00236">
    <property type="entry name" value="NEUROTR_ION_CHANNEL"/>
    <property type="match status" value="1"/>
</dbReference>
<dbReference type="PRINTS" id="PR00254">
    <property type="entry name" value="NICOTINICR"/>
</dbReference>
<keyword evidence="1 14" id="KW-0813">Transport</keyword>
<name>A0A183ALN1_9TREM</name>
<keyword evidence="11" id="KW-1071">Ligand-gated ion channel</keyword>
<dbReference type="FunFam" id="2.70.170.10:FF:000028">
    <property type="entry name" value="AcetylCholine Receptor"/>
    <property type="match status" value="1"/>
</dbReference>
<evidence type="ECO:0000256" key="7">
    <source>
        <dbReference type="ARBA" id="ARBA00023136"/>
    </source>
</evidence>
<evidence type="ECO:0000256" key="8">
    <source>
        <dbReference type="ARBA" id="ARBA00023157"/>
    </source>
</evidence>
<dbReference type="Proteomes" id="UP000272942">
    <property type="component" value="Unassembled WGS sequence"/>
</dbReference>
<dbReference type="InterPro" id="IPR006029">
    <property type="entry name" value="Neurotrans-gated_channel_TM"/>
</dbReference>
<reference evidence="19" key="1">
    <citation type="submission" date="2016-06" db="UniProtKB">
        <authorList>
            <consortium name="WormBaseParasite"/>
        </authorList>
    </citation>
    <scope>IDENTIFICATION</scope>
</reference>
<evidence type="ECO:0000256" key="13">
    <source>
        <dbReference type="ARBA" id="ARBA00034099"/>
    </source>
</evidence>
<feature type="domain" description="Neurotransmitter-gated ion-channel transmembrane" evidence="16">
    <location>
        <begin position="338"/>
        <end position="395"/>
    </location>
</feature>
<evidence type="ECO:0000256" key="4">
    <source>
        <dbReference type="ARBA" id="ARBA00022989"/>
    </source>
</evidence>
<feature type="transmembrane region" description="Helical" evidence="14">
    <location>
        <begin position="363"/>
        <end position="381"/>
    </location>
</feature>
<comment type="subcellular location">
    <subcellularLocation>
        <location evidence="13">Synaptic cell membrane</location>
        <topology evidence="13">Multi-pass membrane protein</topology>
    </subcellularLocation>
</comment>
<evidence type="ECO:0000256" key="11">
    <source>
        <dbReference type="ARBA" id="ARBA00023286"/>
    </source>
</evidence>
<evidence type="ECO:0000256" key="14">
    <source>
        <dbReference type="RuleBase" id="RU000687"/>
    </source>
</evidence>